<accession>A0ABY6LX09</accession>
<evidence type="ECO:0000313" key="3">
    <source>
        <dbReference type="Proteomes" id="UP001235939"/>
    </source>
</evidence>
<protein>
    <submittedName>
        <fullName evidence="2">Uncharacterized protein</fullName>
    </submittedName>
</protein>
<dbReference type="Gene3D" id="3.30.420.10">
    <property type="entry name" value="Ribonuclease H-like superfamily/Ribonuclease H"/>
    <property type="match status" value="1"/>
</dbReference>
<proteinExistence type="predicted"/>
<dbReference type="EMBL" id="CP092886">
    <property type="protein sequence ID" value="UYV84305.1"/>
    <property type="molecule type" value="Genomic_DNA"/>
</dbReference>
<feature type="region of interest" description="Disordered" evidence="1">
    <location>
        <begin position="65"/>
        <end position="86"/>
    </location>
</feature>
<evidence type="ECO:0000256" key="1">
    <source>
        <dbReference type="SAM" id="MobiDB-lite"/>
    </source>
</evidence>
<organism evidence="2 3">
    <name type="scientific">Cordylochernes scorpioides</name>
    <dbReference type="NCBI Taxonomy" id="51811"/>
    <lineage>
        <taxon>Eukaryota</taxon>
        <taxon>Metazoa</taxon>
        <taxon>Ecdysozoa</taxon>
        <taxon>Arthropoda</taxon>
        <taxon>Chelicerata</taxon>
        <taxon>Arachnida</taxon>
        <taxon>Pseudoscorpiones</taxon>
        <taxon>Cheliferoidea</taxon>
        <taxon>Chernetidae</taxon>
        <taxon>Cordylochernes</taxon>
    </lineage>
</organism>
<keyword evidence="3" id="KW-1185">Reference proteome</keyword>
<gene>
    <name evidence="2" type="ORF">LAZ67_X001788</name>
</gene>
<dbReference type="InterPro" id="IPR036397">
    <property type="entry name" value="RNaseH_sf"/>
</dbReference>
<dbReference type="Proteomes" id="UP001235939">
    <property type="component" value="Chromosome X"/>
</dbReference>
<reference evidence="2 3" key="1">
    <citation type="submission" date="2022-03" db="EMBL/GenBank/DDBJ databases">
        <title>A chromosomal length assembly of Cordylochernes scorpioides.</title>
        <authorList>
            <person name="Zeh D."/>
            <person name="Zeh J."/>
        </authorList>
    </citation>
    <scope>NUCLEOTIDE SEQUENCE [LARGE SCALE GENOMIC DNA]</scope>
    <source>
        <strain evidence="2">IN4F17</strain>
        <tissue evidence="2">Whole Body</tissue>
    </source>
</reference>
<sequence length="86" mass="10044">MERLQRQQEYKPRPSFLTELSHNCPKGERVIACEDWLSNIHEDPNFLTKVITGAETWVYGYDPGTKRQSSQWLPKNAPKLKKSKNV</sequence>
<name>A0ABY6LX09_9ARAC</name>
<evidence type="ECO:0000313" key="2">
    <source>
        <dbReference type="EMBL" id="UYV84305.1"/>
    </source>
</evidence>